<name>A0ABQ5BDH3_9ASTR</name>
<dbReference type="Proteomes" id="UP001151760">
    <property type="component" value="Unassembled WGS sequence"/>
</dbReference>
<gene>
    <name evidence="1" type="ORF">Tco_0859942</name>
</gene>
<keyword evidence="2" id="KW-1185">Reference proteome</keyword>
<proteinExistence type="predicted"/>
<sequence length="227" mass="25702">MKADDTNKAIQEMTDYSQKWHDGTSSRNKISNTYNGLAVIQAQMNNLGKEIKKEEGKTLEEAYSFSLEYHSQMQEGIEQFLQDYTKGIMKIHHIKKEIRASMDVAIRNQGALIKALEIQIGQMSKVLQERGFRSLPSSTETNPRDHVKSITTTEEADTPLIHHIGPDQYAVLSLKENDEMLKIALSHASVPFPSCLKEKDYDEKEVIMKLKKLQVNSTESAKAKGDC</sequence>
<comment type="caution">
    <text evidence="1">The sequence shown here is derived from an EMBL/GenBank/DDBJ whole genome shotgun (WGS) entry which is preliminary data.</text>
</comment>
<protein>
    <submittedName>
        <fullName evidence="1">Uncharacterized protein</fullName>
    </submittedName>
</protein>
<reference evidence="1" key="2">
    <citation type="submission" date="2022-01" db="EMBL/GenBank/DDBJ databases">
        <authorList>
            <person name="Yamashiro T."/>
            <person name="Shiraishi A."/>
            <person name="Satake H."/>
            <person name="Nakayama K."/>
        </authorList>
    </citation>
    <scope>NUCLEOTIDE SEQUENCE</scope>
</reference>
<accession>A0ABQ5BDH3</accession>
<organism evidence="1 2">
    <name type="scientific">Tanacetum coccineum</name>
    <dbReference type="NCBI Taxonomy" id="301880"/>
    <lineage>
        <taxon>Eukaryota</taxon>
        <taxon>Viridiplantae</taxon>
        <taxon>Streptophyta</taxon>
        <taxon>Embryophyta</taxon>
        <taxon>Tracheophyta</taxon>
        <taxon>Spermatophyta</taxon>
        <taxon>Magnoliopsida</taxon>
        <taxon>eudicotyledons</taxon>
        <taxon>Gunneridae</taxon>
        <taxon>Pentapetalae</taxon>
        <taxon>asterids</taxon>
        <taxon>campanulids</taxon>
        <taxon>Asterales</taxon>
        <taxon>Asteraceae</taxon>
        <taxon>Asteroideae</taxon>
        <taxon>Anthemideae</taxon>
        <taxon>Anthemidinae</taxon>
        <taxon>Tanacetum</taxon>
    </lineage>
</organism>
<reference evidence="1" key="1">
    <citation type="journal article" date="2022" name="Int. J. Mol. Sci.">
        <title>Draft Genome of Tanacetum Coccineum: Genomic Comparison of Closely Related Tanacetum-Family Plants.</title>
        <authorList>
            <person name="Yamashiro T."/>
            <person name="Shiraishi A."/>
            <person name="Nakayama K."/>
            <person name="Satake H."/>
        </authorList>
    </citation>
    <scope>NUCLEOTIDE SEQUENCE</scope>
</reference>
<evidence type="ECO:0000313" key="1">
    <source>
        <dbReference type="EMBL" id="GJT12900.1"/>
    </source>
</evidence>
<evidence type="ECO:0000313" key="2">
    <source>
        <dbReference type="Proteomes" id="UP001151760"/>
    </source>
</evidence>
<dbReference type="EMBL" id="BQNB010013186">
    <property type="protein sequence ID" value="GJT12900.1"/>
    <property type="molecule type" value="Genomic_DNA"/>
</dbReference>